<accession>A0A5R9BA14</accession>
<dbReference type="OrthoDB" id="286404at2"/>
<gene>
    <name evidence="3" type="ORF">FEF26_09165</name>
</gene>
<proteinExistence type="inferred from homology"/>
<evidence type="ECO:0000256" key="2">
    <source>
        <dbReference type="ARBA" id="ARBA00023002"/>
    </source>
</evidence>
<dbReference type="Pfam" id="PF13561">
    <property type="entry name" value="adh_short_C2"/>
    <property type="match status" value="1"/>
</dbReference>
<evidence type="ECO:0000313" key="4">
    <source>
        <dbReference type="Proteomes" id="UP000310458"/>
    </source>
</evidence>
<sequence length="190" mass="20206">MSSQFPPSRFQHLFDVTGARVILHGRNASALAETAELIETEAGASALIGMFGVTDKDAAKRGTATLFRDYGVPDILINIASVQSQLARQTIAPHSATKGGVAQLTKGMAADLARHNIQVNAISPGYFATEMNRDLVADDHFDSWLRPRTPAGRWGSFGELPGVLLFLSSEASSFVSGQNIFLDGGMSAVV</sequence>
<dbReference type="EMBL" id="VAVZ01000023">
    <property type="protein sequence ID" value="TLP96363.1"/>
    <property type="molecule type" value="Genomic_DNA"/>
</dbReference>
<dbReference type="GO" id="GO:0016616">
    <property type="term" value="F:oxidoreductase activity, acting on the CH-OH group of donors, NAD or NADP as acceptor"/>
    <property type="evidence" value="ECO:0007669"/>
    <property type="project" value="TreeGrafter"/>
</dbReference>
<dbReference type="RefSeq" id="WP_138253234.1">
    <property type="nucleotide sequence ID" value="NZ_VAVZ01000023.1"/>
</dbReference>
<name>A0A5R9BA14_9MICC</name>
<dbReference type="Gene3D" id="3.40.50.720">
    <property type="entry name" value="NAD(P)-binding Rossmann-like Domain"/>
    <property type="match status" value="2"/>
</dbReference>
<reference evidence="3 4" key="1">
    <citation type="submission" date="2019-05" db="EMBL/GenBank/DDBJ databases">
        <title>Nesterenkonia sp. GY074 isolated from the Southern Atlantic Ocean.</title>
        <authorList>
            <person name="Zhang G."/>
        </authorList>
    </citation>
    <scope>NUCLEOTIDE SEQUENCE [LARGE SCALE GENOMIC DNA]</scope>
    <source>
        <strain evidence="3 4">GY074</strain>
    </source>
</reference>
<dbReference type="PANTHER" id="PTHR42760">
    <property type="entry name" value="SHORT-CHAIN DEHYDROGENASES/REDUCTASES FAMILY MEMBER"/>
    <property type="match status" value="1"/>
</dbReference>
<comment type="similarity">
    <text evidence="1">Belongs to the short-chain dehydrogenases/reductases (SDR) family.</text>
</comment>
<dbReference type="InterPro" id="IPR036291">
    <property type="entry name" value="NAD(P)-bd_dom_sf"/>
</dbReference>
<dbReference type="AlphaFoldDB" id="A0A5R9BA14"/>
<keyword evidence="2" id="KW-0560">Oxidoreductase</keyword>
<organism evidence="3 4">
    <name type="scientific">Nesterenkonia salmonea</name>
    <dbReference type="NCBI Taxonomy" id="1804987"/>
    <lineage>
        <taxon>Bacteria</taxon>
        <taxon>Bacillati</taxon>
        <taxon>Actinomycetota</taxon>
        <taxon>Actinomycetes</taxon>
        <taxon>Micrococcales</taxon>
        <taxon>Micrococcaceae</taxon>
        <taxon>Nesterenkonia</taxon>
    </lineage>
</organism>
<dbReference type="Proteomes" id="UP000310458">
    <property type="component" value="Unassembled WGS sequence"/>
</dbReference>
<dbReference type="InterPro" id="IPR002347">
    <property type="entry name" value="SDR_fam"/>
</dbReference>
<dbReference type="PANTHER" id="PTHR42760:SF115">
    <property type="entry name" value="3-OXOACYL-[ACYL-CARRIER-PROTEIN] REDUCTASE FABG"/>
    <property type="match status" value="1"/>
</dbReference>
<evidence type="ECO:0000313" key="3">
    <source>
        <dbReference type="EMBL" id="TLP96363.1"/>
    </source>
</evidence>
<comment type="caution">
    <text evidence="3">The sequence shown here is derived from an EMBL/GenBank/DDBJ whole genome shotgun (WGS) entry which is preliminary data.</text>
</comment>
<protein>
    <submittedName>
        <fullName evidence="3">SDR family oxidoreductase</fullName>
    </submittedName>
</protein>
<keyword evidence="4" id="KW-1185">Reference proteome</keyword>
<evidence type="ECO:0000256" key="1">
    <source>
        <dbReference type="ARBA" id="ARBA00006484"/>
    </source>
</evidence>
<dbReference type="SUPFAM" id="SSF51735">
    <property type="entry name" value="NAD(P)-binding Rossmann-fold domains"/>
    <property type="match status" value="1"/>
</dbReference>